<keyword evidence="3" id="KW-0378">Hydrolase</keyword>
<protein>
    <submittedName>
        <fullName evidence="3">TIM-barrel fold metal-dependent hydrolase</fullName>
    </submittedName>
</protein>
<dbReference type="PANTHER" id="PTHR43569:SF1">
    <property type="entry name" value="BLL3371 PROTEIN"/>
    <property type="match status" value="1"/>
</dbReference>
<dbReference type="InterPro" id="IPR006680">
    <property type="entry name" value="Amidohydro-rel"/>
</dbReference>
<dbReference type="Proteomes" id="UP001184150">
    <property type="component" value="Unassembled WGS sequence"/>
</dbReference>
<evidence type="ECO:0000259" key="2">
    <source>
        <dbReference type="Pfam" id="PF04909"/>
    </source>
</evidence>
<evidence type="ECO:0000313" key="4">
    <source>
        <dbReference type="Proteomes" id="UP001184150"/>
    </source>
</evidence>
<feature type="domain" description="Amidohydrolase-related" evidence="2">
    <location>
        <begin position="119"/>
        <end position="349"/>
    </location>
</feature>
<dbReference type="GO" id="GO:0016787">
    <property type="term" value="F:hydrolase activity"/>
    <property type="evidence" value="ECO:0007669"/>
    <property type="project" value="UniProtKB-KW"/>
</dbReference>
<accession>A0ABU1MKY5</accession>
<evidence type="ECO:0000313" key="3">
    <source>
        <dbReference type="EMBL" id="MDR6510986.1"/>
    </source>
</evidence>
<dbReference type="RefSeq" id="WP_309804983.1">
    <property type="nucleotide sequence ID" value="NZ_JAVDRD010000004.1"/>
</dbReference>
<dbReference type="Gene3D" id="3.20.20.140">
    <property type="entry name" value="Metal-dependent hydrolases"/>
    <property type="match status" value="1"/>
</dbReference>
<proteinExistence type="inferred from homology"/>
<comment type="caution">
    <text evidence="3">The sequence shown here is derived from an EMBL/GenBank/DDBJ whole genome shotgun (WGS) entry which is preliminary data.</text>
</comment>
<name>A0ABU1MKY5_9SPHN</name>
<keyword evidence="4" id="KW-1185">Reference proteome</keyword>
<gene>
    <name evidence="3" type="ORF">J2792_001858</name>
</gene>
<organism evidence="3 4">
    <name type="scientific">Novosphingobium capsulatum</name>
    <dbReference type="NCBI Taxonomy" id="13688"/>
    <lineage>
        <taxon>Bacteria</taxon>
        <taxon>Pseudomonadati</taxon>
        <taxon>Pseudomonadota</taxon>
        <taxon>Alphaproteobacteria</taxon>
        <taxon>Sphingomonadales</taxon>
        <taxon>Sphingomonadaceae</taxon>
        <taxon>Novosphingobium</taxon>
    </lineage>
</organism>
<dbReference type="InterPro" id="IPR052350">
    <property type="entry name" value="Metallo-dep_Lactonases"/>
</dbReference>
<evidence type="ECO:0000256" key="1">
    <source>
        <dbReference type="ARBA" id="ARBA00038310"/>
    </source>
</evidence>
<dbReference type="InterPro" id="IPR032466">
    <property type="entry name" value="Metal_Hydrolase"/>
</dbReference>
<sequence>MGLGNAARIVPREDAIDPDLPIIDPHHHLWQDHPESHYAAKAAHPFNDIFAKDPVYLRDEFLADLRTGHNILATVYVECGAFYHEHGSENDRALGEIERVVEIGLAGAGDPSGGQPCAAIVGYVDLTSDDAAAALARAKATGAGKLRGIRNIGPHDDESVLGPVAPAPRGLYGSDAFRRGFAALAEADLSFDAWVFAPQIGEVTDLARAFPHVPIMLDHVGTPLGIARHRGTLAATFPDWQRAIRELATCPNVHVKLGGLGMPFTMLDGLGPTQRVGSETLARLWQPYIESCIEAFGPDRALFESNFPVDRWGADYVEIWNAFKRLTRSASADEKSWLFARSAAKFYRLDVPIT</sequence>
<dbReference type="EMBL" id="JAVDRD010000004">
    <property type="protein sequence ID" value="MDR6510986.1"/>
    <property type="molecule type" value="Genomic_DNA"/>
</dbReference>
<dbReference type="SUPFAM" id="SSF51556">
    <property type="entry name" value="Metallo-dependent hydrolases"/>
    <property type="match status" value="1"/>
</dbReference>
<dbReference type="PANTHER" id="PTHR43569">
    <property type="entry name" value="AMIDOHYDROLASE"/>
    <property type="match status" value="1"/>
</dbReference>
<comment type="similarity">
    <text evidence="1">Belongs to the metallo-dependent hydrolases superfamily.</text>
</comment>
<reference evidence="3 4" key="1">
    <citation type="submission" date="2023-07" db="EMBL/GenBank/DDBJ databases">
        <title>Sorghum-associated microbial communities from plants grown in Nebraska, USA.</title>
        <authorList>
            <person name="Schachtman D."/>
        </authorList>
    </citation>
    <scope>NUCLEOTIDE SEQUENCE [LARGE SCALE GENOMIC DNA]</scope>
    <source>
        <strain evidence="3 4">DS1027</strain>
    </source>
</reference>
<dbReference type="Pfam" id="PF04909">
    <property type="entry name" value="Amidohydro_2"/>
    <property type="match status" value="1"/>
</dbReference>